<evidence type="ECO:0000313" key="8">
    <source>
        <dbReference type="Proteomes" id="UP001187192"/>
    </source>
</evidence>
<dbReference type="PROSITE" id="PS50863">
    <property type="entry name" value="B3"/>
    <property type="match status" value="1"/>
</dbReference>
<reference evidence="7" key="1">
    <citation type="submission" date="2023-07" db="EMBL/GenBank/DDBJ databases">
        <title>draft genome sequence of fig (Ficus carica).</title>
        <authorList>
            <person name="Takahashi T."/>
            <person name="Nishimura K."/>
        </authorList>
    </citation>
    <scope>NUCLEOTIDE SEQUENCE</scope>
</reference>
<dbReference type="InterPro" id="IPR015300">
    <property type="entry name" value="DNA-bd_pseudobarrel_sf"/>
</dbReference>
<dbReference type="GO" id="GO:0003677">
    <property type="term" value="F:DNA binding"/>
    <property type="evidence" value="ECO:0007669"/>
    <property type="project" value="UniProtKB-KW"/>
</dbReference>
<comment type="subcellular location">
    <subcellularLocation>
        <location evidence="1">Nucleus</location>
    </subcellularLocation>
</comment>
<dbReference type="InterPro" id="IPR050655">
    <property type="entry name" value="Plant_B3_domain"/>
</dbReference>
<dbReference type="Gene3D" id="2.40.330.10">
    <property type="entry name" value="DNA-binding pseudobarrel domain"/>
    <property type="match status" value="1"/>
</dbReference>
<dbReference type="Proteomes" id="UP001187192">
    <property type="component" value="Unassembled WGS sequence"/>
</dbReference>
<sequence>MDLIEYDGDVWFTNGWSEFAQHHSLKNGQLLFFKYAGLSQFDAVILGKNGLEIDYPVLNSALFYESDIDDGSDDDDDFSLPDKRRETDAANSILLEKNEKKLWR</sequence>
<proteinExistence type="predicted"/>
<dbReference type="PANTHER" id="PTHR31920">
    <property type="entry name" value="B3 DOMAIN-CONTAINING"/>
    <property type="match status" value="1"/>
</dbReference>
<evidence type="ECO:0000313" key="7">
    <source>
        <dbReference type="EMBL" id="GMN70315.1"/>
    </source>
</evidence>
<evidence type="ECO:0000259" key="6">
    <source>
        <dbReference type="PROSITE" id="PS50863"/>
    </source>
</evidence>
<accession>A0AA88EC80</accession>
<dbReference type="SUPFAM" id="SSF101936">
    <property type="entry name" value="DNA-binding pseudobarrel domain"/>
    <property type="match status" value="1"/>
</dbReference>
<feature type="domain" description="TF-B3" evidence="6">
    <location>
        <begin position="1"/>
        <end position="49"/>
    </location>
</feature>
<evidence type="ECO:0000256" key="5">
    <source>
        <dbReference type="ARBA" id="ARBA00023242"/>
    </source>
</evidence>
<comment type="caution">
    <text evidence="7">The sequence shown here is derived from an EMBL/GenBank/DDBJ whole genome shotgun (WGS) entry which is preliminary data.</text>
</comment>
<keyword evidence="5" id="KW-0539">Nucleus</keyword>
<protein>
    <recommendedName>
        <fullName evidence="6">TF-B3 domain-containing protein</fullName>
    </recommendedName>
</protein>
<dbReference type="EMBL" id="BTGU01001102">
    <property type="protein sequence ID" value="GMN70315.1"/>
    <property type="molecule type" value="Genomic_DNA"/>
</dbReference>
<keyword evidence="4" id="KW-0804">Transcription</keyword>
<keyword evidence="3" id="KW-0238">DNA-binding</keyword>
<evidence type="ECO:0000256" key="2">
    <source>
        <dbReference type="ARBA" id="ARBA00023015"/>
    </source>
</evidence>
<name>A0AA88EC80_FICCA</name>
<keyword evidence="2" id="KW-0805">Transcription regulation</keyword>
<dbReference type="PANTHER" id="PTHR31920:SF108">
    <property type="entry name" value="B3 DOMAIN-CONTAINING TRANSCRIPTION FACTOR VRN1-LIKE"/>
    <property type="match status" value="1"/>
</dbReference>
<evidence type="ECO:0000256" key="4">
    <source>
        <dbReference type="ARBA" id="ARBA00023163"/>
    </source>
</evidence>
<keyword evidence="8" id="KW-1185">Reference proteome</keyword>
<organism evidence="7 8">
    <name type="scientific">Ficus carica</name>
    <name type="common">Common fig</name>
    <dbReference type="NCBI Taxonomy" id="3494"/>
    <lineage>
        <taxon>Eukaryota</taxon>
        <taxon>Viridiplantae</taxon>
        <taxon>Streptophyta</taxon>
        <taxon>Embryophyta</taxon>
        <taxon>Tracheophyta</taxon>
        <taxon>Spermatophyta</taxon>
        <taxon>Magnoliopsida</taxon>
        <taxon>eudicotyledons</taxon>
        <taxon>Gunneridae</taxon>
        <taxon>Pentapetalae</taxon>
        <taxon>rosids</taxon>
        <taxon>fabids</taxon>
        <taxon>Rosales</taxon>
        <taxon>Moraceae</taxon>
        <taxon>Ficeae</taxon>
        <taxon>Ficus</taxon>
    </lineage>
</organism>
<gene>
    <name evidence="7" type="ORF">TIFTF001_039359</name>
</gene>
<dbReference type="GO" id="GO:0005634">
    <property type="term" value="C:nucleus"/>
    <property type="evidence" value="ECO:0007669"/>
    <property type="project" value="UniProtKB-SubCell"/>
</dbReference>
<evidence type="ECO:0000256" key="3">
    <source>
        <dbReference type="ARBA" id="ARBA00023125"/>
    </source>
</evidence>
<dbReference type="InterPro" id="IPR003340">
    <property type="entry name" value="B3_DNA-bd"/>
</dbReference>
<dbReference type="AlphaFoldDB" id="A0AA88EC80"/>
<evidence type="ECO:0000256" key="1">
    <source>
        <dbReference type="ARBA" id="ARBA00004123"/>
    </source>
</evidence>